<reference evidence="2" key="1">
    <citation type="journal article" date="2021" name="G3 (Bethesda)">
        <title>Genomic diversity, chromosomal rearrangements, and interspecies hybridization in the ogataea polymorpha species complex.</title>
        <authorList>
            <person name="Hanson S.J."/>
            <person name="Cinneide E.O."/>
            <person name="Salzberg L.I."/>
            <person name="Wolfe K.H."/>
            <person name="McGowan J."/>
            <person name="Fitzpatrick D.A."/>
            <person name="Matlin K."/>
        </authorList>
    </citation>
    <scope>NUCLEOTIDE SEQUENCE</scope>
    <source>
        <strain evidence="2">61-244</strain>
    </source>
</reference>
<dbReference type="SUPFAM" id="SSF103491">
    <property type="entry name" value="Preprotein translocase SecY subunit"/>
    <property type="match status" value="1"/>
</dbReference>
<dbReference type="AlphaFoldDB" id="A0AAN6DGJ3"/>
<sequence>MWSNISGSSGRDIAKQFKEQDITLIGHRDTAVGKELGKIIPVASTTGALIVSVVVCSVEALGLSGGLAVGALTGLLCALTLLESVMTEYQQSGGMASQFGQMFQQR</sequence>
<dbReference type="GO" id="GO:0015031">
    <property type="term" value="P:protein transport"/>
    <property type="evidence" value="ECO:0007669"/>
    <property type="project" value="InterPro"/>
</dbReference>
<organism evidence="2 3">
    <name type="scientific">Pichia angusta</name>
    <name type="common">Yeast</name>
    <name type="synonym">Hansenula polymorpha</name>
    <dbReference type="NCBI Taxonomy" id="870730"/>
    <lineage>
        <taxon>Eukaryota</taxon>
        <taxon>Fungi</taxon>
        <taxon>Dikarya</taxon>
        <taxon>Ascomycota</taxon>
        <taxon>Saccharomycotina</taxon>
        <taxon>Pichiomycetes</taxon>
        <taxon>Pichiales</taxon>
        <taxon>Pichiaceae</taxon>
        <taxon>Ogataea</taxon>
    </lineage>
</organism>
<keyword evidence="1" id="KW-0812">Transmembrane</keyword>
<keyword evidence="1" id="KW-1133">Transmembrane helix</keyword>
<keyword evidence="1" id="KW-0472">Membrane</keyword>
<dbReference type="EMBL" id="JAHLUX010000004">
    <property type="protein sequence ID" value="KAG7819538.1"/>
    <property type="molecule type" value="Genomic_DNA"/>
</dbReference>
<comment type="caution">
    <text evidence="2">The sequence shown here is derived from an EMBL/GenBank/DDBJ whole genome shotgun (WGS) entry which is preliminary data.</text>
</comment>
<gene>
    <name evidence="2" type="ORF">KL928_002212</name>
</gene>
<evidence type="ECO:0000313" key="3">
    <source>
        <dbReference type="Proteomes" id="UP001196530"/>
    </source>
</evidence>
<name>A0AAN6DGJ3_PICAN</name>
<dbReference type="Gene3D" id="1.10.3370.10">
    <property type="entry name" value="SecY subunit domain"/>
    <property type="match status" value="1"/>
</dbReference>
<dbReference type="InterPro" id="IPR002208">
    <property type="entry name" value="SecY/SEC61-alpha"/>
</dbReference>
<accession>A0AAN6DGJ3</accession>
<evidence type="ECO:0000256" key="1">
    <source>
        <dbReference type="SAM" id="Phobius"/>
    </source>
</evidence>
<dbReference type="InterPro" id="IPR023201">
    <property type="entry name" value="SecY_dom_sf"/>
</dbReference>
<dbReference type="Pfam" id="PF00344">
    <property type="entry name" value="SecY"/>
    <property type="match status" value="1"/>
</dbReference>
<dbReference type="GeneID" id="66126263"/>
<feature type="transmembrane region" description="Helical" evidence="1">
    <location>
        <begin position="36"/>
        <end position="55"/>
    </location>
</feature>
<dbReference type="RefSeq" id="XP_043060417.1">
    <property type="nucleotide sequence ID" value="XM_043202664.1"/>
</dbReference>
<feature type="transmembrane region" description="Helical" evidence="1">
    <location>
        <begin position="61"/>
        <end position="82"/>
    </location>
</feature>
<proteinExistence type="predicted"/>
<evidence type="ECO:0000313" key="2">
    <source>
        <dbReference type="EMBL" id="KAG7819538.1"/>
    </source>
</evidence>
<dbReference type="GO" id="GO:0016020">
    <property type="term" value="C:membrane"/>
    <property type="evidence" value="ECO:0007669"/>
    <property type="project" value="InterPro"/>
</dbReference>
<dbReference type="Proteomes" id="UP001196530">
    <property type="component" value="Unassembled WGS sequence"/>
</dbReference>
<protein>
    <submittedName>
        <fullName evidence="2">Uncharacterized protein</fullName>
    </submittedName>
</protein>